<dbReference type="PANTHER" id="PTHR31836:SF25">
    <property type="entry name" value="RLPA-LIKE PROTEIN DOUBLE-PSI BETA-BARREL DOMAIN-CONTAINING PROTEIN"/>
    <property type="match status" value="1"/>
</dbReference>
<dbReference type="InterPro" id="IPR036908">
    <property type="entry name" value="RlpA-like_sf"/>
</dbReference>
<feature type="signal peptide" evidence="2">
    <location>
        <begin position="1"/>
        <end position="25"/>
    </location>
</feature>
<sequence>MNKSFFLSICLLLSLVCCVFQPTEARPLNLAKTAKKLLSILGTGTYYDVAAGVGSCGQTNSNDDMVVAVNHGQMKNGANPNKNKYCNKKVKIVGKTGKSVEARIVDTCPGCANGCLDMSSALFKKVCGSLDLGVCQISWDFV</sequence>
<comment type="caution">
    <text evidence="3">The sequence shown here is derived from an EMBL/GenBank/DDBJ whole genome shotgun (WGS) entry which is preliminary data.</text>
</comment>
<proteinExistence type="predicted"/>
<evidence type="ECO:0000256" key="1">
    <source>
        <dbReference type="ARBA" id="ARBA00022729"/>
    </source>
</evidence>
<dbReference type="InterPro" id="IPR051477">
    <property type="entry name" value="Expansin_CellWall"/>
</dbReference>
<evidence type="ECO:0000313" key="4">
    <source>
        <dbReference type="Proteomes" id="UP000469890"/>
    </source>
</evidence>
<accession>A0A8H4BKY6</accession>
<dbReference type="CDD" id="cd22191">
    <property type="entry name" value="DPBB_RlpA_EXP_N-like"/>
    <property type="match status" value="1"/>
</dbReference>
<protein>
    <submittedName>
        <fullName evidence="3">RlpA-like double-psi beta-barrel-protein domain-containing protein-containing protein</fullName>
    </submittedName>
</protein>
<gene>
    <name evidence="3" type="ORF">FB192DRAFT_1302503</name>
</gene>
<dbReference type="Gene3D" id="2.40.40.10">
    <property type="entry name" value="RlpA-like domain"/>
    <property type="match status" value="1"/>
</dbReference>
<dbReference type="PANTHER" id="PTHR31836">
    <property type="match status" value="1"/>
</dbReference>
<evidence type="ECO:0000313" key="3">
    <source>
        <dbReference type="EMBL" id="KAF1804267.1"/>
    </source>
</evidence>
<evidence type="ECO:0000256" key="2">
    <source>
        <dbReference type="SAM" id="SignalP"/>
    </source>
</evidence>
<keyword evidence="1 2" id="KW-0732">Signal</keyword>
<name>A0A8H4BKY6_MUCCL</name>
<organism evidence="3 4">
    <name type="scientific">Mucor circinelloides f. lusitanicus</name>
    <name type="common">Mucor racemosus var. lusitanicus</name>
    <dbReference type="NCBI Taxonomy" id="29924"/>
    <lineage>
        <taxon>Eukaryota</taxon>
        <taxon>Fungi</taxon>
        <taxon>Fungi incertae sedis</taxon>
        <taxon>Mucoromycota</taxon>
        <taxon>Mucoromycotina</taxon>
        <taxon>Mucoromycetes</taxon>
        <taxon>Mucorales</taxon>
        <taxon>Mucorineae</taxon>
        <taxon>Mucoraceae</taxon>
        <taxon>Mucor</taxon>
    </lineage>
</organism>
<reference evidence="3 4" key="1">
    <citation type="submission" date="2019-09" db="EMBL/GenBank/DDBJ databases">
        <authorList>
            <consortium name="DOE Joint Genome Institute"/>
            <person name="Mondo S.J."/>
            <person name="Navarro-Mendoza M.I."/>
            <person name="Perez-Arques C."/>
            <person name="Panchal S."/>
            <person name="Nicolas F.E."/>
            <person name="Ganguly P."/>
            <person name="Pangilinan J."/>
            <person name="Grigoriev I."/>
            <person name="Heitman J."/>
            <person name="Sanya K."/>
            <person name="Garre V."/>
        </authorList>
    </citation>
    <scope>NUCLEOTIDE SEQUENCE [LARGE SCALE GENOMIC DNA]</scope>
    <source>
        <strain evidence="3 4">MU402</strain>
    </source>
</reference>
<dbReference type="AlphaFoldDB" id="A0A8H4BKY6"/>
<dbReference type="Proteomes" id="UP000469890">
    <property type="component" value="Unassembled WGS sequence"/>
</dbReference>
<feature type="chain" id="PRO_5034711792" evidence="2">
    <location>
        <begin position="26"/>
        <end position="142"/>
    </location>
</feature>
<dbReference type="SUPFAM" id="SSF50685">
    <property type="entry name" value="Barwin-like endoglucanases"/>
    <property type="match status" value="1"/>
</dbReference>
<dbReference type="EMBL" id="JAAECE010000003">
    <property type="protein sequence ID" value="KAF1804267.1"/>
    <property type="molecule type" value="Genomic_DNA"/>
</dbReference>